<reference evidence="2 3" key="1">
    <citation type="submission" date="2016-10" db="EMBL/GenBank/DDBJ databases">
        <title>Paenibacillus species isolates.</title>
        <authorList>
            <person name="Beno S.M."/>
        </authorList>
    </citation>
    <scope>NUCLEOTIDE SEQUENCE [LARGE SCALE GENOMIC DNA]</scope>
    <source>
        <strain evidence="2 3">FSL H7-0744</strain>
    </source>
</reference>
<dbReference type="RefSeq" id="WP_076110242.1">
    <property type="nucleotide sequence ID" value="NZ_MPTB01000009.1"/>
</dbReference>
<dbReference type="InterPro" id="IPR007712">
    <property type="entry name" value="RelE/ParE_toxin"/>
</dbReference>
<evidence type="ECO:0000313" key="2">
    <source>
        <dbReference type="EMBL" id="OMD49513.1"/>
    </source>
</evidence>
<gene>
    <name evidence="2" type="ORF">BSK56_09165</name>
</gene>
<organism evidence="2 3">
    <name type="scientific">Paenibacillus borealis</name>
    <dbReference type="NCBI Taxonomy" id="160799"/>
    <lineage>
        <taxon>Bacteria</taxon>
        <taxon>Bacillati</taxon>
        <taxon>Bacillota</taxon>
        <taxon>Bacilli</taxon>
        <taxon>Bacillales</taxon>
        <taxon>Paenibacillaceae</taxon>
        <taxon>Paenibacillus</taxon>
    </lineage>
</organism>
<sequence length="103" mass="12197">MDGKYKLRYLTLAYLDLQDIVDYVCNELSAPDAANDLVDKFDEAISRLELFPFSGPICYNINGLKDEYRFLVVENYMVFYVVFDDIVEIRRILYGKRKYEDLI</sequence>
<dbReference type="Proteomes" id="UP000187412">
    <property type="component" value="Unassembled WGS sequence"/>
</dbReference>
<dbReference type="InterPro" id="IPR035093">
    <property type="entry name" value="RelE/ParE_toxin_dom_sf"/>
</dbReference>
<evidence type="ECO:0000256" key="1">
    <source>
        <dbReference type="ARBA" id="ARBA00022649"/>
    </source>
</evidence>
<evidence type="ECO:0000313" key="3">
    <source>
        <dbReference type="Proteomes" id="UP000187412"/>
    </source>
</evidence>
<comment type="caution">
    <text evidence="2">The sequence shown here is derived from an EMBL/GenBank/DDBJ whole genome shotgun (WGS) entry which is preliminary data.</text>
</comment>
<dbReference type="EMBL" id="MPTB01000009">
    <property type="protein sequence ID" value="OMD49513.1"/>
    <property type="molecule type" value="Genomic_DNA"/>
</dbReference>
<dbReference type="Gene3D" id="3.30.2310.20">
    <property type="entry name" value="RelE-like"/>
    <property type="match status" value="1"/>
</dbReference>
<protein>
    <submittedName>
        <fullName evidence="2">Plasmid stabilization protein</fullName>
    </submittedName>
</protein>
<name>A0ABX3HG32_PAEBO</name>
<keyword evidence="3" id="KW-1185">Reference proteome</keyword>
<dbReference type="Pfam" id="PF05016">
    <property type="entry name" value="ParE_toxin"/>
    <property type="match status" value="1"/>
</dbReference>
<proteinExistence type="predicted"/>
<accession>A0ABX3HG32</accession>
<keyword evidence="1" id="KW-1277">Toxin-antitoxin system</keyword>